<organism evidence="1 2">
    <name type="scientific">Vreelandella sulfidaeris</name>
    <dbReference type="NCBI Taxonomy" id="115553"/>
    <lineage>
        <taxon>Bacteria</taxon>
        <taxon>Pseudomonadati</taxon>
        <taxon>Pseudomonadota</taxon>
        <taxon>Gammaproteobacteria</taxon>
        <taxon>Oceanospirillales</taxon>
        <taxon>Halomonadaceae</taxon>
        <taxon>Vreelandella</taxon>
    </lineage>
</organism>
<gene>
    <name evidence="1" type="ORF">HSBAA_31450</name>
</gene>
<accession>A0A455UBD1</accession>
<evidence type="ECO:0000313" key="1">
    <source>
        <dbReference type="EMBL" id="BBI61839.1"/>
    </source>
</evidence>
<dbReference type="Proteomes" id="UP000320231">
    <property type="component" value="Chromosome"/>
</dbReference>
<dbReference type="EMBL" id="AP019514">
    <property type="protein sequence ID" value="BBI61839.1"/>
    <property type="molecule type" value="Genomic_DNA"/>
</dbReference>
<dbReference type="AlphaFoldDB" id="A0A455UBD1"/>
<protein>
    <submittedName>
        <fullName evidence="1">Uncharacterized protein</fullName>
    </submittedName>
</protein>
<dbReference type="KEGG" id="hsr:HSBAA_31450"/>
<reference evidence="1 2" key="1">
    <citation type="journal article" date="2019" name="Microbiol. Resour. Announc.">
        <title>Complete Genome Sequence of Halomonas sulfidaeris Strain Esulfide1 Isolated from a Metal Sulfide Rock at a Depth of 2,200 Meters, Obtained Using Nanopore Sequencing.</title>
        <authorList>
            <person name="Saito M."/>
            <person name="Nishigata A."/>
            <person name="Galipon J."/>
            <person name="Arakawa K."/>
        </authorList>
    </citation>
    <scope>NUCLEOTIDE SEQUENCE [LARGE SCALE GENOMIC DNA]</scope>
    <source>
        <strain evidence="1 2">ATCC BAA-803</strain>
    </source>
</reference>
<evidence type="ECO:0000313" key="2">
    <source>
        <dbReference type="Proteomes" id="UP000320231"/>
    </source>
</evidence>
<proteinExistence type="predicted"/>
<sequence length="51" mass="5346">MGAAAGRLALDEPLVLAAVRVAELRAPELPSGRLITWPILKWVGEALGLAL</sequence>
<name>A0A455UBD1_9GAMM</name>